<evidence type="ECO:0000256" key="1">
    <source>
        <dbReference type="SAM" id="MobiDB-lite"/>
    </source>
</evidence>
<dbReference type="EMBL" id="MEYJ01000054">
    <property type="protein sequence ID" value="OGD34975.1"/>
    <property type="molecule type" value="Genomic_DNA"/>
</dbReference>
<comment type="caution">
    <text evidence="2">The sequence shown here is derived from an EMBL/GenBank/DDBJ whole genome shotgun (WGS) entry which is preliminary data.</text>
</comment>
<dbReference type="Proteomes" id="UP000178395">
    <property type="component" value="Unassembled WGS sequence"/>
</dbReference>
<protein>
    <submittedName>
        <fullName evidence="2">Uncharacterized protein</fullName>
    </submittedName>
</protein>
<dbReference type="AlphaFoldDB" id="A0A1F5BWN1"/>
<accession>A0A1F5BWN1</accession>
<reference evidence="2 3" key="1">
    <citation type="journal article" date="2016" name="Nat. Commun.">
        <title>Thousands of microbial genomes shed light on interconnected biogeochemical processes in an aquifer system.</title>
        <authorList>
            <person name="Anantharaman K."/>
            <person name="Brown C.T."/>
            <person name="Hug L.A."/>
            <person name="Sharon I."/>
            <person name="Castelle C.J."/>
            <person name="Probst A.J."/>
            <person name="Thomas B.C."/>
            <person name="Singh A."/>
            <person name="Wilkins M.J."/>
            <person name="Karaoz U."/>
            <person name="Brodie E.L."/>
            <person name="Williams K.H."/>
            <person name="Hubbard S.S."/>
            <person name="Banfield J.F."/>
        </authorList>
    </citation>
    <scope>NUCLEOTIDE SEQUENCE [LARGE SCALE GENOMIC DNA]</scope>
</reference>
<gene>
    <name evidence="2" type="ORF">A2W39_00450</name>
</gene>
<evidence type="ECO:0000313" key="3">
    <source>
        <dbReference type="Proteomes" id="UP000178395"/>
    </source>
</evidence>
<name>A0A1F5BWN1_9BACT</name>
<sequence>MIEQFKGEKGPAPENLENQKHRELQEAMDEENRIMTEIEKVFANTPDKVEAEKIILENWAPLMDEAMKKSGEAQKAWSDAMREAYEREKKELDDMEKDLNKG</sequence>
<organism evidence="2 3">
    <name type="scientific">Candidatus Azambacteria bacterium RIFCSPHIGHO2_01_46_10</name>
    <dbReference type="NCBI Taxonomy" id="1797293"/>
    <lineage>
        <taxon>Bacteria</taxon>
        <taxon>Candidatus Azamiibacteriota</taxon>
    </lineage>
</organism>
<proteinExistence type="predicted"/>
<evidence type="ECO:0000313" key="2">
    <source>
        <dbReference type="EMBL" id="OGD34975.1"/>
    </source>
</evidence>
<feature type="region of interest" description="Disordered" evidence="1">
    <location>
        <begin position="1"/>
        <end position="21"/>
    </location>
</feature>